<feature type="domain" description="PHD-type" evidence="16">
    <location>
        <begin position="13"/>
        <end position="64"/>
    </location>
</feature>
<comment type="subcellular location">
    <subcellularLocation>
        <location evidence="1">Nucleus</location>
    </subcellularLocation>
</comment>
<dbReference type="GO" id="GO:0035097">
    <property type="term" value="C:histone methyltransferase complex"/>
    <property type="evidence" value="ECO:0007669"/>
    <property type="project" value="TreeGrafter"/>
</dbReference>
<dbReference type="HOGENOM" id="CLU_431891_0_0_1"/>
<sequence length="625" mass="70820">GVALVSSNSLCVRAVCYLCGSGGHNQLIYCSVCCEPFHSFCLDKGERPLADNLENWCCRKCQFCRVCGKGSNNLLQCIQCQDAYHPSQSCLQKYPNKPSKNRRIWVCPKCVKCKSCGATSPGDSSDATWMYDFSLCNSCGLLMSKGNFCPVCHKCYADDDWDSKMMQCSTCESWVHAKCEGLTDEMYSIMSYLPEDVQYHCPRCSNVRPAPWMRVIKQEMATGMLMIINAMIKGRKVEKEKEEEVKEEVVVEEEKLPPLVAEVNDSEADLPRDLKMIQRKQKEGRYVTVNDFVDDVARILQLDADPSNAWLKINSIIRSIFQKHLKFCFPWFNIKNSKFWSNRLAPLPDGMLPDAVLPPSDDHTYHQWLQREAPPLSPQPSVYKSPRKAAASSKEQEDSRVCALCAVLGDCPPGDQGRLLYAGADDWVHINCGLWSAETYENDDGVLVNIHTAINRGRKLKCDACSKPGPTVGCCHVSCSANFHFMCARKAECSFQYDKRVFCRLHWYACTDECIRDNKFSVSRRSCLKAFSNKWLKNKSMQKGLLPRQVNLLCGSLTVDNLGEVTLLSDGPRYLSPVDFCSSRVYWSTQDARRRCVYTFRITEVKPVLPPEAQVFTRNLTISHD</sequence>
<keyword evidence="9" id="KW-0156">Chromatin regulator</keyword>
<dbReference type="SUPFAM" id="SSF47370">
    <property type="entry name" value="Bromodomain"/>
    <property type="match status" value="1"/>
</dbReference>
<evidence type="ECO:0000256" key="4">
    <source>
        <dbReference type="ARBA" id="ARBA00022691"/>
    </source>
</evidence>
<dbReference type="PROSITE" id="PS51805">
    <property type="entry name" value="EPHD"/>
    <property type="match status" value="1"/>
</dbReference>
<dbReference type="OMA" id="VKENAYR"/>
<evidence type="ECO:0000256" key="7">
    <source>
        <dbReference type="ARBA" id="ARBA00022771"/>
    </source>
</evidence>
<keyword evidence="7 14" id="KW-0863">Zinc-finger</keyword>
<evidence type="ECO:0000256" key="1">
    <source>
        <dbReference type="ARBA" id="ARBA00004123"/>
    </source>
</evidence>
<dbReference type="Proteomes" id="UP000014760">
    <property type="component" value="Unassembled WGS sequence"/>
</dbReference>
<evidence type="ECO:0000256" key="8">
    <source>
        <dbReference type="ARBA" id="ARBA00022833"/>
    </source>
</evidence>
<dbReference type="InterPro" id="IPR019787">
    <property type="entry name" value="Znf_PHD-finger"/>
</dbReference>
<feature type="domain" description="PHD-type" evidence="17">
    <location>
        <begin position="399"/>
        <end position="507"/>
    </location>
</feature>
<dbReference type="PROSITE" id="PS51542">
    <property type="entry name" value="FYRN"/>
    <property type="match status" value="1"/>
</dbReference>
<evidence type="ECO:0000256" key="5">
    <source>
        <dbReference type="ARBA" id="ARBA00022723"/>
    </source>
</evidence>
<evidence type="ECO:0000256" key="3">
    <source>
        <dbReference type="ARBA" id="ARBA00022679"/>
    </source>
</evidence>
<keyword evidence="12" id="KW-0804">Transcription</keyword>
<dbReference type="InterPro" id="IPR036427">
    <property type="entry name" value="Bromodomain-like_sf"/>
</dbReference>
<dbReference type="Gene3D" id="3.30.160.360">
    <property type="match status" value="1"/>
</dbReference>
<dbReference type="GO" id="GO:0045893">
    <property type="term" value="P:positive regulation of DNA-templated transcription"/>
    <property type="evidence" value="ECO:0007669"/>
    <property type="project" value="TreeGrafter"/>
</dbReference>
<dbReference type="InterPro" id="IPR034732">
    <property type="entry name" value="EPHD"/>
</dbReference>
<dbReference type="EMBL" id="KB296524">
    <property type="protein sequence ID" value="ELU11679.1"/>
    <property type="molecule type" value="Genomic_DNA"/>
</dbReference>
<dbReference type="GO" id="GO:0032259">
    <property type="term" value="P:methylation"/>
    <property type="evidence" value="ECO:0007669"/>
    <property type="project" value="UniProtKB-KW"/>
</dbReference>
<evidence type="ECO:0000313" key="18">
    <source>
        <dbReference type="EMBL" id="ELU11679.1"/>
    </source>
</evidence>
<evidence type="ECO:0000256" key="6">
    <source>
        <dbReference type="ARBA" id="ARBA00022737"/>
    </source>
</evidence>
<keyword evidence="11" id="KW-0103">Bromodomain</keyword>
<feature type="non-terminal residue" evidence="18">
    <location>
        <position position="625"/>
    </location>
</feature>
<dbReference type="SMART" id="SM00249">
    <property type="entry name" value="PHD"/>
    <property type="match status" value="4"/>
</dbReference>
<dbReference type="Pfam" id="PF00628">
    <property type="entry name" value="PHD"/>
    <property type="match status" value="2"/>
</dbReference>
<evidence type="ECO:0000313" key="20">
    <source>
        <dbReference type="Proteomes" id="UP000014760"/>
    </source>
</evidence>
<dbReference type="GO" id="GO:0008270">
    <property type="term" value="F:zinc ion binding"/>
    <property type="evidence" value="ECO:0007669"/>
    <property type="project" value="UniProtKB-KW"/>
</dbReference>
<accession>R7UZH8</accession>
<evidence type="ECO:0000256" key="9">
    <source>
        <dbReference type="ARBA" id="ARBA00022853"/>
    </source>
</evidence>
<name>R7UZH8_CAPTE</name>
<dbReference type="EMBL" id="AMQN01005680">
    <property type="status" value="NOT_ANNOTATED_CDS"/>
    <property type="molecule type" value="Genomic_DNA"/>
</dbReference>
<gene>
    <name evidence="18" type="ORF">CAPTEDRAFT_130729</name>
</gene>
<dbReference type="SMART" id="SM00541">
    <property type="entry name" value="FYRN"/>
    <property type="match status" value="1"/>
</dbReference>
<keyword evidence="3" id="KW-0808">Transferase</keyword>
<keyword evidence="5" id="KW-0479">Metal-binding</keyword>
<keyword evidence="6" id="KW-0677">Repeat</keyword>
<keyword evidence="4" id="KW-0949">S-adenosyl-L-methionine</keyword>
<feature type="domain" description="PHD-type" evidence="16">
    <location>
        <begin position="146"/>
        <end position="207"/>
    </location>
</feature>
<dbReference type="PROSITE" id="PS50016">
    <property type="entry name" value="ZF_PHD_2"/>
    <property type="match status" value="2"/>
</dbReference>
<dbReference type="Pfam" id="PF05964">
    <property type="entry name" value="FYRN"/>
    <property type="match status" value="1"/>
</dbReference>
<keyword evidence="2" id="KW-0489">Methyltransferase</keyword>
<evidence type="ECO:0000256" key="10">
    <source>
        <dbReference type="ARBA" id="ARBA00023015"/>
    </source>
</evidence>
<reference evidence="18 20" key="2">
    <citation type="journal article" date="2013" name="Nature">
        <title>Insights into bilaterian evolution from three spiralian genomes.</title>
        <authorList>
            <person name="Simakov O."/>
            <person name="Marletaz F."/>
            <person name="Cho S.J."/>
            <person name="Edsinger-Gonzales E."/>
            <person name="Havlak P."/>
            <person name="Hellsten U."/>
            <person name="Kuo D.H."/>
            <person name="Larsson T."/>
            <person name="Lv J."/>
            <person name="Arendt D."/>
            <person name="Savage R."/>
            <person name="Osoegawa K."/>
            <person name="de Jong P."/>
            <person name="Grimwood J."/>
            <person name="Chapman J.A."/>
            <person name="Shapiro H."/>
            <person name="Aerts A."/>
            <person name="Otillar R.P."/>
            <person name="Terry A.Y."/>
            <person name="Boore J.L."/>
            <person name="Grigoriev I.V."/>
            <person name="Lindberg D.R."/>
            <person name="Seaver E.C."/>
            <person name="Weisblat D.A."/>
            <person name="Putnam N.H."/>
            <person name="Rokhsar D.S."/>
        </authorList>
    </citation>
    <scope>NUCLEOTIDE SEQUENCE</scope>
    <source>
        <strain evidence="18 20">I ESC-2004</strain>
    </source>
</reference>
<evidence type="ECO:0000256" key="14">
    <source>
        <dbReference type="PROSITE-ProRule" id="PRU00146"/>
    </source>
</evidence>
<evidence type="ECO:0000259" key="16">
    <source>
        <dbReference type="PROSITE" id="PS50016"/>
    </source>
</evidence>
<evidence type="ECO:0000256" key="15">
    <source>
        <dbReference type="SAM" id="MobiDB-lite"/>
    </source>
</evidence>
<dbReference type="EnsemblMetazoa" id="CapteT130729">
    <property type="protein sequence ID" value="CapteP130729"/>
    <property type="gene ID" value="CapteG130729"/>
</dbReference>
<keyword evidence="13" id="KW-0539">Nucleus</keyword>
<dbReference type="Gene3D" id="1.20.920.10">
    <property type="entry name" value="Bromodomain-like"/>
    <property type="match status" value="1"/>
</dbReference>
<dbReference type="GO" id="GO:0042800">
    <property type="term" value="F:histone H3K4 methyltransferase activity"/>
    <property type="evidence" value="ECO:0007669"/>
    <property type="project" value="TreeGrafter"/>
</dbReference>
<dbReference type="PANTHER" id="PTHR45838">
    <property type="entry name" value="HISTONE-LYSINE-N-METHYLTRANSFERASE 2 KMT2 FAMILY MEMBER"/>
    <property type="match status" value="1"/>
</dbReference>
<dbReference type="Pfam" id="PF13771">
    <property type="entry name" value="zf-HC5HC2H"/>
    <property type="match status" value="1"/>
</dbReference>
<keyword evidence="10" id="KW-0805">Transcription regulation</keyword>
<feature type="non-terminal residue" evidence="18">
    <location>
        <position position="1"/>
    </location>
</feature>
<evidence type="ECO:0000256" key="12">
    <source>
        <dbReference type="ARBA" id="ARBA00023163"/>
    </source>
</evidence>
<keyword evidence="20" id="KW-1185">Reference proteome</keyword>
<feature type="region of interest" description="Disordered" evidence="15">
    <location>
        <begin position="373"/>
        <end position="394"/>
    </location>
</feature>
<evidence type="ECO:0000256" key="11">
    <source>
        <dbReference type="ARBA" id="ARBA00023117"/>
    </source>
</evidence>
<dbReference type="CDD" id="cd15506">
    <property type="entry name" value="PHD1_KMT2A_like"/>
    <property type="match status" value="1"/>
</dbReference>
<dbReference type="PANTHER" id="PTHR45838:SF4">
    <property type="entry name" value="HISTONE-LYSINE N-METHYLTRANSFERASE TRITHORAX"/>
    <property type="match status" value="1"/>
</dbReference>
<dbReference type="InterPro" id="IPR011011">
    <property type="entry name" value="Znf_FYVE_PHD"/>
</dbReference>
<keyword evidence="8" id="KW-0862">Zinc</keyword>
<dbReference type="InterPro" id="IPR001965">
    <property type="entry name" value="Znf_PHD"/>
</dbReference>
<protein>
    <submittedName>
        <fullName evidence="18 19">Uncharacterized protein</fullName>
    </submittedName>
</protein>
<reference evidence="19" key="3">
    <citation type="submission" date="2015-06" db="UniProtKB">
        <authorList>
            <consortium name="EnsemblMetazoa"/>
        </authorList>
    </citation>
    <scope>IDENTIFICATION</scope>
</reference>
<evidence type="ECO:0000256" key="2">
    <source>
        <dbReference type="ARBA" id="ARBA00022603"/>
    </source>
</evidence>
<dbReference type="SUPFAM" id="SSF57903">
    <property type="entry name" value="FYVE/PHD zinc finger"/>
    <property type="match status" value="3"/>
</dbReference>
<dbReference type="CDD" id="cd15508">
    <property type="entry name" value="PHD3_KMT2A_like"/>
    <property type="match status" value="1"/>
</dbReference>
<organism evidence="18">
    <name type="scientific">Capitella teleta</name>
    <name type="common">Polychaete worm</name>
    <dbReference type="NCBI Taxonomy" id="283909"/>
    <lineage>
        <taxon>Eukaryota</taxon>
        <taxon>Metazoa</taxon>
        <taxon>Spiralia</taxon>
        <taxon>Lophotrochozoa</taxon>
        <taxon>Annelida</taxon>
        <taxon>Polychaeta</taxon>
        <taxon>Sedentaria</taxon>
        <taxon>Scolecida</taxon>
        <taxon>Capitellidae</taxon>
        <taxon>Capitella</taxon>
    </lineage>
</organism>
<evidence type="ECO:0000256" key="13">
    <source>
        <dbReference type="ARBA" id="ARBA00023242"/>
    </source>
</evidence>
<evidence type="ECO:0000313" key="19">
    <source>
        <dbReference type="EnsemblMetazoa" id="CapteP130729"/>
    </source>
</evidence>
<proteinExistence type="predicted"/>
<dbReference type="FunFam" id="3.30.40.10:FF:000002">
    <property type="entry name" value="Histone-lysine N-methyltransferase"/>
    <property type="match status" value="1"/>
</dbReference>
<evidence type="ECO:0000259" key="17">
    <source>
        <dbReference type="PROSITE" id="PS51805"/>
    </source>
</evidence>
<dbReference type="STRING" id="283909.R7UZH8"/>
<dbReference type="OrthoDB" id="308383at2759"/>
<dbReference type="AlphaFoldDB" id="R7UZH8"/>
<dbReference type="InterPro" id="IPR013083">
    <property type="entry name" value="Znf_RING/FYVE/PHD"/>
</dbReference>
<reference evidence="20" key="1">
    <citation type="submission" date="2012-12" db="EMBL/GenBank/DDBJ databases">
        <authorList>
            <person name="Hellsten U."/>
            <person name="Grimwood J."/>
            <person name="Chapman J.A."/>
            <person name="Shapiro H."/>
            <person name="Aerts A."/>
            <person name="Otillar R.P."/>
            <person name="Terry A.Y."/>
            <person name="Boore J.L."/>
            <person name="Simakov O."/>
            <person name="Marletaz F."/>
            <person name="Cho S.-J."/>
            <person name="Edsinger-Gonzales E."/>
            <person name="Havlak P."/>
            <person name="Kuo D.-H."/>
            <person name="Larsson T."/>
            <person name="Lv J."/>
            <person name="Arendt D."/>
            <person name="Savage R."/>
            <person name="Osoegawa K."/>
            <person name="de Jong P."/>
            <person name="Lindberg D.R."/>
            <person name="Seaver E.C."/>
            <person name="Weisblat D.A."/>
            <person name="Putnam N.H."/>
            <person name="Grigoriev I.V."/>
            <person name="Rokhsar D.S."/>
        </authorList>
    </citation>
    <scope>NUCLEOTIDE SEQUENCE</scope>
    <source>
        <strain evidence="20">I ESC-2004</strain>
    </source>
</reference>
<dbReference type="Gene3D" id="3.30.40.10">
    <property type="entry name" value="Zinc/RING finger domain, C3HC4 (zinc finger)"/>
    <property type="match status" value="3"/>
</dbReference>
<dbReference type="InterPro" id="IPR003888">
    <property type="entry name" value="FYrich_N"/>
</dbReference>